<protein>
    <submittedName>
        <fullName evidence="9">Ribosome biogenesis regulatory protein-like protein</fullName>
    </submittedName>
</protein>
<evidence type="ECO:0000256" key="8">
    <source>
        <dbReference type="SAM" id="MobiDB-lite"/>
    </source>
</evidence>
<evidence type="ECO:0000256" key="4">
    <source>
        <dbReference type="ARBA" id="ARBA00022517"/>
    </source>
</evidence>
<feature type="region of interest" description="Disordered" evidence="8">
    <location>
        <begin position="1"/>
        <end position="125"/>
    </location>
</feature>
<comment type="similarity">
    <text evidence="3">Belongs to the RRS1 family.</text>
</comment>
<dbReference type="PANTHER" id="PTHR34224">
    <property type="entry name" value="INTERACTOR OF CONSTITUTIVE ACTIVE ROPS 2, CHLOROPLASTIC-RELATED"/>
    <property type="match status" value="1"/>
</dbReference>
<feature type="region of interest" description="Disordered" evidence="8">
    <location>
        <begin position="577"/>
        <end position="606"/>
    </location>
</feature>
<evidence type="ECO:0000256" key="1">
    <source>
        <dbReference type="ARBA" id="ARBA00004123"/>
    </source>
</evidence>
<evidence type="ECO:0000313" key="9">
    <source>
        <dbReference type="EMBL" id="EMS59275.1"/>
    </source>
</evidence>
<feature type="coiled-coil region" evidence="7">
    <location>
        <begin position="235"/>
        <end position="304"/>
    </location>
</feature>
<organism evidence="9">
    <name type="scientific">Triticum urartu</name>
    <name type="common">Red wild einkorn</name>
    <name type="synonym">Crithodium urartu</name>
    <dbReference type="NCBI Taxonomy" id="4572"/>
    <lineage>
        <taxon>Eukaryota</taxon>
        <taxon>Viridiplantae</taxon>
        <taxon>Streptophyta</taxon>
        <taxon>Embryophyta</taxon>
        <taxon>Tracheophyta</taxon>
        <taxon>Spermatophyta</taxon>
        <taxon>Magnoliopsida</taxon>
        <taxon>Liliopsida</taxon>
        <taxon>Poales</taxon>
        <taxon>Poaceae</taxon>
        <taxon>BOP clade</taxon>
        <taxon>Pooideae</taxon>
        <taxon>Triticodae</taxon>
        <taxon>Triticeae</taxon>
        <taxon>Triticinae</taxon>
        <taxon>Triticum</taxon>
    </lineage>
</organism>
<feature type="region of interest" description="Disordered" evidence="8">
    <location>
        <begin position="655"/>
        <end position="683"/>
    </location>
</feature>
<dbReference type="STRING" id="4572.M8A3N6"/>
<feature type="compositionally biased region" description="Basic and acidic residues" evidence="8">
    <location>
        <begin position="664"/>
        <end position="675"/>
    </location>
</feature>
<evidence type="ECO:0000256" key="3">
    <source>
        <dbReference type="ARBA" id="ARBA00010077"/>
    </source>
</evidence>
<dbReference type="PANTHER" id="PTHR34224:SF4">
    <property type="entry name" value="INTERACTOR OF CONSTITUTIVE ACTIVE ROPS 2, CHLOROPLASTIC"/>
    <property type="match status" value="1"/>
</dbReference>
<dbReference type="Pfam" id="PF04939">
    <property type="entry name" value="RRS1"/>
    <property type="match status" value="1"/>
</dbReference>
<dbReference type="AlphaFoldDB" id="M8A3N6"/>
<comment type="similarity">
    <text evidence="2">Belongs to the ICR family.</text>
</comment>
<keyword evidence="6" id="KW-0539">Nucleus</keyword>
<gene>
    <name evidence="9" type="ORF">TRIUR3_31900</name>
</gene>
<feature type="region of interest" description="Disordered" evidence="8">
    <location>
        <begin position="724"/>
        <end position="760"/>
    </location>
</feature>
<dbReference type="GO" id="GO:0042254">
    <property type="term" value="P:ribosome biogenesis"/>
    <property type="evidence" value="ECO:0007669"/>
    <property type="project" value="UniProtKB-KW"/>
</dbReference>
<evidence type="ECO:0000256" key="7">
    <source>
        <dbReference type="SAM" id="Coils"/>
    </source>
</evidence>
<feature type="compositionally biased region" description="Basic and acidic residues" evidence="8">
    <location>
        <begin position="493"/>
        <end position="509"/>
    </location>
</feature>
<name>M8A3N6_TRIUA</name>
<comment type="subcellular location">
    <subcellularLocation>
        <location evidence="1">Nucleus</location>
    </subcellularLocation>
</comment>
<evidence type="ECO:0000256" key="2">
    <source>
        <dbReference type="ARBA" id="ARBA00009778"/>
    </source>
</evidence>
<feature type="compositionally biased region" description="Polar residues" evidence="8">
    <location>
        <begin position="33"/>
        <end position="46"/>
    </location>
</feature>
<keyword evidence="4" id="KW-0690">Ribosome biogenesis</keyword>
<feature type="compositionally biased region" description="Basic residues" evidence="8">
    <location>
        <begin position="746"/>
        <end position="760"/>
    </location>
</feature>
<sequence length="760" mass="84494">MQNSKTSRNGSSDAPQRTSPATPRSSRVAKTGGNETDSAGITPTRTPTERSPKVIERRSPRSPVTEKKRPSRLTELESKVNQLQDELKKTKEQLSASEARRRQAQQEADEAKKQGQDASSKLEESQCQLVVLSAAEESRLQELRKIQQERDRTWQAELEALQKQQSVDAAALSSALSEIQRLKLQLEATVQSDTARAKQCEHADSELEGLKQEMELRLATIEALKVNVSESDKAAADANAMATEAKLQLETAKATIDTLLAEGVRLQECLRSKDIELSESKARVASLEEDLKKAQAAGNEILNEAQAGNANGGFGSPLTEVLKKSVHPTSDVNGSCGSPDPEIEHLRMALEVAEMRYQEEQTRMTFETKTVYEMLENVKSECTRQVCDIELKLKSKNDELMSAQAALTAKAQEDLHRSDRLSEMQPELEAKLMKSITDIAELKANMMDKENALQSLAEENETLKSEAGRKEADVQQRYEAAVAELELAKAAEQDRRAAEDERAVEEGPQVKKPMRPFNRGELPRPKPPTKWEQFAKSKGIIKHKKNKRAWDEQTNSWKRTYGYDRVNDDRDVPIIEAKLTDEPGVDPFAQRREEKKGRVDKQEKNRLGNLKNAAKVGALPSHIQLAATSVPITGTKADLPRKAKKEDLENVAGMASAATASGGKFDKKLPGEKPLKKAGKNRKFLPVVEGKGMGNLEKQQNDKILNSLLAKNFEEPLDAITMYKVKKDNKRRKDKQSSSSGSNKLKPQKKIHKKSSKKSA</sequence>
<proteinExistence type="inferred from homology"/>
<evidence type="ECO:0000256" key="5">
    <source>
        <dbReference type="ARBA" id="ARBA00023054"/>
    </source>
</evidence>
<dbReference type="EMBL" id="KD122637">
    <property type="protein sequence ID" value="EMS59275.1"/>
    <property type="molecule type" value="Genomic_DNA"/>
</dbReference>
<evidence type="ECO:0000256" key="6">
    <source>
        <dbReference type="ARBA" id="ARBA00023242"/>
    </source>
</evidence>
<feature type="compositionally biased region" description="Basic and acidic residues" evidence="8">
    <location>
        <begin position="109"/>
        <end position="124"/>
    </location>
</feature>
<feature type="compositionally biased region" description="Basic and acidic residues" evidence="8">
    <location>
        <begin position="589"/>
        <end position="606"/>
    </location>
</feature>
<dbReference type="InterPro" id="IPR007023">
    <property type="entry name" value="Ribosom_reg"/>
</dbReference>
<accession>M8A3N6</accession>
<dbReference type="eggNOG" id="KOG1765">
    <property type="taxonomic scope" value="Eukaryota"/>
</dbReference>
<dbReference type="OMA" id="LWRKNHH"/>
<reference evidence="9" key="1">
    <citation type="journal article" date="2013" name="Nature">
        <title>Draft genome of the wheat A-genome progenitor Triticum urartu.</title>
        <authorList>
            <person name="Ling H.Q."/>
            <person name="Zhao S."/>
            <person name="Liu D."/>
            <person name="Wang J."/>
            <person name="Sun H."/>
            <person name="Zhang C."/>
            <person name="Fan H."/>
            <person name="Li D."/>
            <person name="Dong L."/>
            <person name="Tao Y."/>
            <person name="Gao C."/>
            <person name="Wu H."/>
            <person name="Li Y."/>
            <person name="Cui Y."/>
            <person name="Guo X."/>
            <person name="Zheng S."/>
            <person name="Wang B."/>
            <person name="Yu K."/>
            <person name="Liang Q."/>
            <person name="Yang W."/>
            <person name="Lou X."/>
            <person name="Chen J."/>
            <person name="Feng M."/>
            <person name="Jian J."/>
            <person name="Zhang X."/>
            <person name="Luo G."/>
            <person name="Jiang Y."/>
            <person name="Liu J."/>
            <person name="Wang Z."/>
            <person name="Sha Y."/>
            <person name="Zhang B."/>
            <person name="Wu H."/>
            <person name="Tang D."/>
            <person name="Shen Q."/>
            <person name="Xue P."/>
            <person name="Zou S."/>
            <person name="Wang X."/>
            <person name="Liu X."/>
            <person name="Wang F."/>
            <person name="Yang Y."/>
            <person name="An X."/>
            <person name="Dong Z."/>
            <person name="Zhang K."/>
            <person name="Zhang X."/>
            <person name="Luo M.C."/>
            <person name="Dvorak J."/>
            <person name="Tong Y."/>
            <person name="Wang J."/>
            <person name="Yang H."/>
            <person name="Li Z."/>
            <person name="Wang D."/>
            <person name="Zhang A."/>
            <person name="Wang J."/>
        </authorList>
    </citation>
    <scope>NUCLEOTIDE SEQUENCE</scope>
</reference>
<feature type="compositionally biased region" description="Polar residues" evidence="8">
    <location>
        <begin position="1"/>
        <end position="25"/>
    </location>
</feature>
<dbReference type="InterPro" id="IPR029688">
    <property type="entry name" value="ICR"/>
</dbReference>
<dbReference type="GO" id="GO:0005634">
    <property type="term" value="C:nucleus"/>
    <property type="evidence" value="ECO:0007669"/>
    <property type="project" value="UniProtKB-SubCell"/>
</dbReference>
<feature type="compositionally biased region" description="Basic and acidic residues" evidence="8">
    <location>
        <begin position="47"/>
        <end position="78"/>
    </location>
</feature>
<feature type="region of interest" description="Disordered" evidence="8">
    <location>
        <begin position="493"/>
        <end position="533"/>
    </location>
</feature>
<keyword evidence="5 7" id="KW-0175">Coiled coil</keyword>